<organism evidence="3 4">
    <name type="scientific">Botrimarina mediterranea</name>
    <dbReference type="NCBI Taxonomy" id="2528022"/>
    <lineage>
        <taxon>Bacteria</taxon>
        <taxon>Pseudomonadati</taxon>
        <taxon>Planctomycetota</taxon>
        <taxon>Planctomycetia</taxon>
        <taxon>Pirellulales</taxon>
        <taxon>Lacipirellulaceae</taxon>
        <taxon>Botrimarina</taxon>
    </lineage>
</organism>
<dbReference type="NCBIfam" id="TIGR02532">
    <property type="entry name" value="IV_pilin_GFxxxE"/>
    <property type="match status" value="1"/>
</dbReference>
<dbReference type="PROSITE" id="PS00409">
    <property type="entry name" value="PROKAR_NTER_METHYL"/>
    <property type="match status" value="1"/>
</dbReference>
<evidence type="ECO:0000259" key="2">
    <source>
        <dbReference type="Pfam" id="PF07596"/>
    </source>
</evidence>
<name>A0A518K5K6_9BACT</name>
<dbReference type="RefSeq" id="WP_145109449.1">
    <property type="nucleotide sequence ID" value="NZ_CP036349.1"/>
</dbReference>
<feature type="compositionally biased region" description="Basic and acidic residues" evidence="1">
    <location>
        <begin position="296"/>
        <end position="311"/>
    </location>
</feature>
<feature type="region of interest" description="Disordered" evidence="1">
    <location>
        <begin position="289"/>
        <end position="315"/>
    </location>
</feature>
<dbReference type="InterPro" id="IPR011453">
    <property type="entry name" value="DUF1559"/>
</dbReference>
<reference evidence="3 4" key="1">
    <citation type="submission" date="2019-02" db="EMBL/GenBank/DDBJ databases">
        <title>Deep-cultivation of Planctomycetes and their phenomic and genomic characterization uncovers novel biology.</title>
        <authorList>
            <person name="Wiegand S."/>
            <person name="Jogler M."/>
            <person name="Boedeker C."/>
            <person name="Pinto D."/>
            <person name="Vollmers J."/>
            <person name="Rivas-Marin E."/>
            <person name="Kohn T."/>
            <person name="Peeters S.H."/>
            <person name="Heuer A."/>
            <person name="Rast P."/>
            <person name="Oberbeckmann S."/>
            <person name="Bunk B."/>
            <person name="Jeske O."/>
            <person name="Meyerdierks A."/>
            <person name="Storesund J.E."/>
            <person name="Kallscheuer N."/>
            <person name="Luecker S."/>
            <person name="Lage O.M."/>
            <person name="Pohl T."/>
            <person name="Merkel B.J."/>
            <person name="Hornburger P."/>
            <person name="Mueller R.-W."/>
            <person name="Bruemmer F."/>
            <person name="Labrenz M."/>
            <person name="Spormann A.M."/>
            <person name="Op den Camp H."/>
            <person name="Overmann J."/>
            <person name="Amann R."/>
            <person name="Jetten M.S.M."/>
            <person name="Mascher T."/>
            <person name="Medema M.H."/>
            <person name="Devos D.P."/>
            <person name="Kaster A.-K."/>
            <person name="Ovreas L."/>
            <person name="Rohde M."/>
            <person name="Galperin M.Y."/>
            <person name="Jogler C."/>
        </authorList>
    </citation>
    <scope>NUCLEOTIDE SEQUENCE [LARGE SCALE GENOMIC DNA]</scope>
    <source>
        <strain evidence="3 4">Spa11</strain>
    </source>
</reference>
<dbReference type="PANTHER" id="PTHR30093">
    <property type="entry name" value="GENERAL SECRETION PATHWAY PROTEIN G"/>
    <property type="match status" value="1"/>
</dbReference>
<dbReference type="Proteomes" id="UP000316426">
    <property type="component" value="Chromosome"/>
</dbReference>
<dbReference type="SUPFAM" id="SSF54523">
    <property type="entry name" value="Pili subunits"/>
    <property type="match status" value="1"/>
</dbReference>
<evidence type="ECO:0000256" key="1">
    <source>
        <dbReference type="SAM" id="MobiDB-lite"/>
    </source>
</evidence>
<evidence type="ECO:0000313" key="3">
    <source>
        <dbReference type="EMBL" id="QDV73079.1"/>
    </source>
</evidence>
<dbReference type="EMBL" id="CP036349">
    <property type="protein sequence ID" value="QDV73079.1"/>
    <property type="molecule type" value="Genomic_DNA"/>
</dbReference>
<proteinExistence type="predicted"/>
<dbReference type="InterPro" id="IPR012902">
    <property type="entry name" value="N_methyl_site"/>
</dbReference>
<sequence>MHWHVRPTGRTAGFTLVELLVVIAIIGVLVALLLPAVQAAREAARLTQCKNHLRQIGIAALNYESTHGVYPTGGWNAAWIGDPNVGFGARQPGGWVYQIAPYLETGPQTLPGVGVTGMIPLRDALALLAAVPMPTMNCPSRRVATAYPAFDQEGLNFSPPSVAAKTDYAANAGNRMAVGGRNKGPWIHTPFEGSQCSGLFPNCRWVSNDKWLREYWNGVVGDHSGARVAQLTDGASKTMLAAEKWVHTIYYDVASIDSDHDNQTNGVPHDNPGDNGSMYVGFDYDNVRAASSSLPPRRDTEYDRRNPQSDKKGKHYLQNFGGAHSAGLVTVRCDASVHLMSFDVEPTVWANYAARNDGNELAL</sequence>
<dbReference type="Pfam" id="PF07963">
    <property type="entry name" value="N_methyl"/>
    <property type="match status" value="1"/>
</dbReference>
<gene>
    <name evidence="3" type="primary">xcpT_2</name>
    <name evidence="3" type="ORF">Spa11_12680</name>
</gene>
<dbReference type="KEGG" id="bmei:Spa11_12680"/>
<dbReference type="Pfam" id="PF07596">
    <property type="entry name" value="SBP_bac_10"/>
    <property type="match status" value="1"/>
</dbReference>
<dbReference type="InterPro" id="IPR045584">
    <property type="entry name" value="Pilin-like"/>
</dbReference>
<feature type="domain" description="DUF1559" evidence="2">
    <location>
        <begin position="38"/>
        <end position="345"/>
    </location>
</feature>
<keyword evidence="4" id="KW-1185">Reference proteome</keyword>
<accession>A0A518K5K6</accession>
<dbReference type="PANTHER" id="PTHR30093:SF2">
    <property type="entry name" value="TYPE II SECRETION SYSTEM PROTEIN H"/>
    <property type="match status" value="1"/>
</dbReference>
<protein>
    <submittedName>
        <fullName evidence="3">Type II secretion system protein G</fullName>
    </submittedName>
</protein>
<evidence type="ECO:0000313" key="4">
    <source>
        <dbReference type="Proteomes" id="UP000316426"/>
    </source>
</evidence>
<dbReference type="Gene3D" id="3.30.700.10">
    <property type="entry name" value="Glycoprotein, Type 4 Pilin"/>
    <property type="match status" value="1"/>
</dbReference>
<dbReference type="AlphaFoldDB" id="A0A518K5K6"/>